<reference evidence="2" key="1">
    <citation type="journal article" date="2022" name="bioRxiv">
        <title>Sequencing and chromosome-scale assembly of the giantPleurodeles waltlgenome.</title>
        <authorList>
            <person name="Brown T."/>
            <person name="Elewa A."/>
            <person name="Iarovenko S."/>
            <person name="Subramanian E."/>
            <person name="Araus A.J."/>
            <person name="Petzold A."/>
            <person name="Susuki M."/>
            <person name="Suzuki K.-i.T."/>
            <person name="Hayashi T."/>
            <person name="Toyoda A."/>
            <person name="Oliveira C."/>
            <person name="Osipova E."/>
            <person name="Leigh N.D."/>
            <person name="Simon A."/>
            <person name="Yun M.H."/>
        </authorList>
    </citation>
    <scope>NUCLEOTIDE SEQUENCE</scope>
    <source>
        <strain evidence="2">20211129_DDA</strain>
        <tissue evidence="2">Liver</tissue>
    </source>
</reference>
<dbReference type="Proteomes" id="UP001066276">
    <property type="component" value="Chromosome 7"/>
</dbReference>
<keyword evidence="3" id="KW-1185">Reference proteome</keyword>
<dbReference type="EMBL" id="JANPWB010000011">
    <property type="protein sequence ID" value="KAJ1129491.1"/>
    <property type="molecule type" value="Genomic_DNA"/>
</dbReference>
<evidence type="ECO:0000313" key="2">
    <source>
        <dbReference type="EMBL" id="KAJ1129491.1"/>
    </source>
</evidence>
<feature type="compositionally biased region" description="Basic residues" evidence="1">
    <location>
        <begin position="71"/>
        <end position="81"/>
    </location>
</feature>
<accession>A0AAV7PQ36</accession>
<evidence type="ECO:0000313" key="3">
    <source>
        <dbReference type="Proteomes" id="UP001066276"/>
    </source>
</evidence>
<sequence length="105" mass="11739">MKNHGANLELDIEEIIKAAREAAITHSKDRTLKQIRGLGTVEGQTQEEHDSDKTSGTAKDDEDPPSEVKKWQRKVSRGAKKRGQERCRRSPRSGGSRTKQESKGD</sequence>
<feature type="region of interest" description="Disordered" evidence="1">
    <location>
        <begin position="25"/>
        <end position="105"/>
    </location>
</feature>
<protein>
    <submittedName>
        <fullName evidence="2">Uncharacterized protein</fullName>
    </submittedName>
</protein>
<comment type="caution">
    <text evidence="2">The sequence shown here is derived from an EMBL/GenBank/DDBJ whole genome shotgun (WGS) entry which is preliminary data.</text>
</comment>
<proteinExistence type="predicted"/>
<name>A0AAV7PQ36_PLEWA</name>
<evidence type="ECO:0000256" key="1">
    <source>
        <dbReference type="SAM" id="MobiDB-lite"/>
    </source>
</evidence>
<organism evidence="2 3">
    <name type="scientific">Pleurodeles waltl</name>
    <name type="common">Iberian ribbed newt</name>
    <dbReference type="NCBI Taxonomy" id="8319"/>
    <lineage>
        <taxon>Eukaryota</taxon>
        <taxon>Metazoa</taxon>
        <taxon>Chordata</taxon>
        <taxon>Craniata</taxon>
        <taxon>Vertebrata</taxon>
        <taxon>Euteleostomi</taxon>
        <taxon>Amphibia</taxon>
        <taxon>Batrachia</taxon>
        <taxon>Caudata</taxon>
        <taxon>Salamandroidea</taxon>
        <taxon>Salamandridae</taxon>
        <taxon>Pleurodelinae</taxon>
        <taxon>Pleurodeles</taxon>
    </lineage>
</organism>
<dbReference type="AlphaFoldDB" id="A0AAV7PQ36"/>
<gene>
    <name evidence="2" type="ORF">NDU88_007859</name>
</gene>